<evidence type="ECO:0000313" key="3">
    <source>
        <dbReference type="Proteomes" id="UP001153954"/>
    </source>
</evidence>
<evidence type="ECO:0000313" key="2">
    <source>
        <dbReference type="EMBL" id="CAH2101033.1"/>
    </source>
</evidence>
<reference evidence="2" key="1">
    <citation type="submission" date="2022-03" db="EMBL/GenBank/DDBJ databases">
        <authorList>
            <person name="Tunstrom K."/>
        </authorList>
    </citation>
    <scope>NUCLEOTIDE SEQUENCE</scope>
</reference>
<keyword evidence="3" id="KW-1185">Reference proteome</keyword>
<evidence type="ECO:0008006" key="4">
    <source>
        <dbReference type="Google" id="ProtNLM"/>
    </source>
</evidence>
<dbReference type="AlphaFoldDB" id="A0AAU9UPC2"/>
<gene>
    <name evidence="2" type="ORF">EEDITHA_LOCUS15830</name>
</gene>
<comment type="caution">
    <text evidence="2">The sequence shown here is derived from an EMBL/GenBank/DDBJ whole genome shotgun (WGS) entry which is preliminary data.</text>
</comment>
<accession>A0AAU9UPC2</accession>
<proteinExistence type="predicted"/>
<name>A0AAU9UPC2_EUPED</name>
<organism evidence="2 3">
    <name type="scientific">Euphydryas editha</name>
    <name type="common">Edith's checkerspot</name>
    <dbReference type="NCBI Taxonomy" id="104508"/>
    <lineage>
        <taxon>Eukaryota</taxon>
        <taxon>Metazoa</taxon>
        <taxon>Ecdysozoa</taxon>
        <taxon>Arthropoda</taxon>
        <taxon>Hexapoda</taxon>
        <taxon>Insecta</taxon>
        <taxon>Pterygota</taxon>
        <taxon>Neoptera</taxon>
        <taxon>Endopterygota</taxon>
        <taxon>Lepidoptera</taxon>
        <taxon>Glossata</taxon>
        <taxon>Ditrysia</taxon>
        <taxon>Papilionoidea</taxon>
        <taxon>Nymphalidae</taxon>
        <taxon>Nymphalinae</taxon>
        <taxon>Euphydryas</taxon>
    </lineage>
</organism>
<dbReference type="Proteomes" id="UP001153954">
    <property type="component" value="Unassembled WGS sequence"/>
</dbReference>
<feature type="region of interest" description="Disordered" evidence="1">
    <location>
        <begin position="127"/>
        <end position="148"/>
    </location>
</feature>
<dbReference type="EMBL" id="CAKOGL010000023">
    <property type="protein sequence ID" value="CAH2101033.1"/>
    <property type="molecule type" value="Genomic_DNA"/>
</dbReference>
<sequence length="148" mass="16821">MRTVLENENVVVSTTPFLKKLPVVLLDARDVHEKAQATQKKYADENRRSAPDYEVGNYVLLKTQGSNDVSRGQTPKFIPRRDGPYRIREVISATTFVLERISDGVSLGKYHVSLLTPFVGRIQAPVQEKRRRGRPRKANLTSRAYRLG</sequence>
<evidence type="ECO:0000256" key="1">
    <source>
        <dbReference type="SAM" id="MobiDB-lite"/>
    </source>
</evidence>
<protein>
    <recommendedName>
        <fullName evidence="4">Polyprotein</fullName>
    </recommendedName>
</protein>